<dbReference type="Gene3D" id="3.30.70.270">
    <property type="match status" value="1"/>
</dbReference>
<dbReference type="SMART" id="SM00267">
    <property type="entry name" value="GGDEF"/>
    <property type="match status" value="1"/>
</dbReference>
<keyword evidence="2" id="KW-1133">Transmembrane helix</keyword>
<feature type="compositionally biased region" description="Basic and acidic residues" evidence="1">
    <location>
        <begin position="254"/>
        <end position="264"/>
    </location>
</feature>
<dbReference type="InterPro" id="IPR043128">
    <property type="entry name" value="Rev_trsase/Diguanyl_cyclase"/>
</dbReference>
<comment type="caution">
    <text evidence="4">The sequence shown here is derived from an EMBL/GenBank/DDBJ whole genome shotgun (WGS) entry which is preliminary data.</text>
</comment>
<protein>
    <recommendedName>
        <fullName evidence="3">GGDEF domain-containing protein</fullName>
    </recommendedName>
</protein>
<dbReference type="InterPro" id="IPR000160">
    <property type="entry name" value="GGDEF_dom"/>
</dbReference>
<dbReference type="InterPro" id="IPR029787">
    <property type="entry name" value="Nucleotide_cyclase"/>
</dbReference>
<feature type="region of interest" description="Disordered" evidence="1">
    <location>
        <begin position="209"/>
        <end position="232"/>
    </location>
</feature>
<name>A0A8J3ZIK2_9ACTN</name>
<dbReference type="AlphaFoldDB" id="A0A8J3ZIK2"/>
<feature type="transmembrane region" description="Helical" evidence="2">
    <location>
        <begin position="60"/>
        <end position="83"/>
    </location>
</feature>
<organism evidence="4 5">
    <name type="scientific">Virgisporangium aurantiacum</name>
    <dbReference type="NCBI Taxonomy" id="175570"/>
    <lineage>
        <taxon>Bacteria</taxon>
        <taxon>Bacillati</taxon>
        <taxon>Actinomycetota</taxon>
        <taxon>Actinomycetes</taxon>
        <taxon>Micromonosporales</taxon>
        <taxon>Micromonosporaceae</taxon>
        <taxon>Virgisporangium</taxon>
    </lineage>
</organism>
<dbReference type="Proteomes" id="UP000612585">
    <property type="component" value="Unassembled WGS sequence"/>
</dbReference>
<evidence type="ECO:0000313" key="4">
    <source>
        <dbReference type="EMBL" id="GIJ64471.1"/>
    </source>
</evidence>
<keyword evidence="2" id="KW-0812">Transmembrane</keyword>
<keyword evidence="2" id="KW-0472">Membrane</keyword>
<gene>
    <name evidence="4" type="ORF">Vau01_119870</name>
</gene>
<feature type="compositionally biased region" description="Basic residues" evidence="1">
    <location>
        <begin position="217"/>
        <end position="226"/>
    </location>
</feature>
<feature type="transmembrane region" description="Helical" evidence="2">
    <location>
        <begin position="33"/>
        <end position="54"/>
    </location>
</feature>
<proteinExistence type="predicted"/>
<reference evidence="4" key="1">
    <citation type="submission" date="2021-01" db="EMBL/GenBank/DDBJ databases">
        <title>Whole genome shotgun sequence of Virgisporangium aurantiacum NBRC 16421.</title>
        <authorList>
            <person name="Komaki H."/>
            <person name="Tamura T."/>
        </authorList>
    </citation>
    <scope>NUCLEOTIDE SEQUENCE</scope>
    <source>
        <strain evidence="4">NBRC 16421</strain>
    </source>
</reference>
<dbReference type="SUPFAM" id="SSF55073">
    <property type="entry name" value="Nucleotide cyclase"/>
    <property type="match status" value="1"/>
</dbReference>
<feature type="region of interest" description="Disordered" evidence="1">
    <location>
        <begin position="253"/>
        <end position="273"/>
    </location>
</feature>
<evidence type="ECO:0000256" key="2">
    <source>
        <dbReference type="SAM" id="Phobius"/>
    </source>
</evidence>
<dbReference type="PANTHER" id="PTHR44757">
    <property type="entry name" value="DIGUANYLATE CYCLASE DGCP"/>
    <property type="match status" value="1"/>
</dbReference>
<feature type="domain" description="GGDEF" evidence="3">
    <location>
        <begin position="117"/>
        <end position="258"/>
    </location>
</feature>
<dbReference type="PROSITE" id="PS50887">
    <property type="entry name" value="GGDEF"/>
    <property type="match status" value="1"/>
</dbReference>
<dbReference type="NCBIfam" id="TIGR00254">
    <property type="entry name" value="GGDEF"/>
    <property type="match status" value="1"/>
</dbReference>
<sequence length="357" mass="36994">MARIRVGAAQPARGRFTPEADLRTAVLSTLRGAALLAVLAVTAAGVAGAAAAMICGPVWAPVTAGVAAFVSGCAIASVHWHAWTRARVDRARQDPLTGLPTRAAIEDRFDAANRAAAAVTVALADVDGLHAINANFGHAAGDQYLTAVAYRLARAVPAGGLLVRQGGDEFTMLAPGVDADGLATAIGAAMAGPAVIAGHRIQPRASVGIATNDGGSRHRGSRHGSSRHGDARHARARADIAMFAAKTAGGNHIHVWDPDRHGEPAPDGTRPLRRRRDIDLSAGAGVWSPGSVDDDLIPFLLLPADARLVYQTLTGARDAALDPARFARLAARLGQLLYPDAIDREEQAHDGPGHREA</sequence>
<evidence type="ECO:0000256" key="1">
    <source>
        <dbReference type="SAM" id="MobiDB-lite"/>
    </source>
</evidence>
<dbReference type="InterPro" id="IPR052155">
    <property type="entry name" value="Biofilm_reg_signaling"/>
</dbReference>
<dbReference type="CDD" id="cd01949">
    <property type="entry name" value="GGDEF"/>
    <property type="match status" value="1"/>
</dbReference>
<evidence type="ECO:0000259" key="3">
    <source>
        <dbReference type="PROSITE" id="PS50887"/>
    </source>
</evidence>
<keyword evidence="5" id="KW-1185">Reference proteome</keyword>
<dbReference type="RefSeq" id="WP_204013134.1">
    <property type="nucleotide sequence ID" value="NZ_BOPG01000117.1"/>
</dbReference>
<dbReference type="EMBL" id="BOPG01000117">
    <property type="protein sequence ID" value="GIJ64471.1"/>
    <property type="molecule type" value="Genomic_DNA"/>
</dbReference>
<dbReference type="Pfam" id="PF00990">
    <property type="entry name" value="GGDEF"/>
    <property type="match status" value="1"/>
</dbReference>
<accession>A0A8J3ZIK2</accession>
<evidence type="ECO:0000313" key="5">
    <source>
        <dbReference type="Proteomes" id="UP000612585"/>
    </source>
</evidence>
<dbReference type="PANTHER" id="PTHR44757:SF2">
    <property type="entry name" value="BIOFILM ARCHITECTURE MAINTENANCE PROTEIN MBAA"/>
    <property type="match status" value="1"/>
</dbReference>